<keyword evidence="1" id="KW-1133">Transmembrane helix</keyword>
<evidence type="ECO:0000313" key="3">
    <source>
        <dbReference type="Proteomes" id="UP000031982"/>
    </source>
</evidence>
<comment type="caution">
    <text evidence="2">The sequence shown here is derived from an EMBL/GenBank/DDBJ whole genome shotgun (WGS) entry which is preliminary data.</text>
</comment>
<accession>A0ABR5AP25</accession>
<dbReference type="RefSeq" id="WP_041114671.1">
    <property type="nucleotide sequence ID" value="NZ_JARLVI010000039.1"/>
</dbReference>
<keyword evidence="1" id="KW-0812">Transmembrane</keyword>
<reference evidence="2 3" key="1">
    <citation type="submission" date="2015-01" db="EMBL/GenBank/DDBJ databases">
        <title>Genome Assembly of Bacillus badius MTCC 1458.</title>
        <authorList>
            <person name="Verma A."/>
            <person name="Khatri I."/>
            <person name="Mual P."/>
            <person name="Subramanian S."/>
            <person name="Krishnamurthi S."/>
        </authorList>
    </citation>
    <scope>NUCLEOTIDE SEQUENCE [LARGE SCALE GENOMIC DNA]</scope>
    <source>
        <strain evidence="2 3">MTCC 1458</strain>
    </source>
</reference>
<evidence type="ECO:0008006" key="4">
    <source>
        <dbReference type="Google" id="ProtNLM"/>
    </source>
</evidence>
<proteinExistence type="predicted"/>
<dbReference type="EMBL" id="JXLP01000036">
    <property type="protein sequence ID" value="KIL72278.1"/>
    <property type="molecule type" value="Genomic_DNA"/>
</dbReference>
<dbReference type="GeneID" id="92778947"/>
<keyword evidence="1" id="KW-0472">Membrane</keyword>
<protein>
    <recommendedName>
        <fullName evidence="4">Lipoprotein</fullName>
    </recommendedName>
</protein>
<keyword evidence="3" id="KW-1185">Reference proteome</keyword>
<name>A0ABR5AP25_BACBA</name>
<organism evidence="2 3">
    <name type="scientific">Bacillus badius</name>
    <dbReference type="NCBI Taxonomy" id="1455"/>
    <lineage>
        <taxon>Bacteria</taxon>
        <taxon>Bacillati</taxon>
        <taxon>Bacillota</taxon>
        <taxon>Bacilli</taxon>
        <taxon>Bacillales</taxon>
        <taxon>Bacillaceae</taxon>
        <taxon>Pseudobacillus</taxon>
    </lineage>
</organism>
<feature type="transmembrane region" description="Helical" evidence="1">
    <location>
        <begin position="7"/>
        <end position="25"/>
    </location>
</feature>
<gene>
    <name evidence="2" type="ORF">SD77_3518</name>
</gene>
<sequence>MNIKHRKLFWLAIGVILAICVYFSLDSEVTVYEKEIQVHEDQYYPILLELDKPANVTIEYFKKSGPNVDVYFMDSSNFATFETLMKQGVTEKEVLYNGNLSSFGTSESNKTFKVDEGKYHIVLDNTDYGATYPPLNMANDISTLDFKIVREY</sequence>
<evidence type="ECO:0000313" key="2">
    <source>
        <dbReference type="EMBL" id="KIL72278.1"/>
    </source>
</evidence>
<evidence type="ECO:0000256" key="1">
    <source>
        <dbReference type="SAM" id="Phobius"/>
    </source>
</evidence>
<dbReference type="Proteomes" id="UP000031982">
    <property type="component" value="Unassembled WGS sequence"/>
</dbReference>